<reference evidence="1 2" key="2">
    <citation type="journal article" date="2012" name="PLoS Pathog.">
        <title>Diverse lifestyles and strategies of plant pathogenesis encoded in the genomes of eighteen Dothideomycetes fungi.</title>
        <authorList>
            <person name="Ohm R.A."/>
            <person name="Feau N."/>
            <person name="Henrissat B."/>
            <person name="Schoch C.L."/>
            <person name="Horwitz B.A."/>
            <person name="Barry K.W."/>
            <person name="Condon B.J."/>
            <person name="Copeland A.C."/>
            <person name="Dhillon B."/>
            <person name="Glaser F."/>
            <person name="Hesse C.N."/>
            <person name="Kosti I."/>
            <person name="LaButti K."/>
            <person name="Lindquist E.A."/>
            <person name="Lucas S."/>
            <person name="Salamov A.A."/>
            <person name="Bradshaw R.E."/>
            <person name="Ciuffetti L."/>
            <person name="Hamelin R.C."/>
            <person name="Kema G.H.J."/>
            <person name="Lawrence C."/>
            <person name="Scott J.A."/>
            <person name="Spatafora J.W."/>
            <person name="Turgeon B.G."/>
            <person name="de Wit P.J.G.M."/>
            <person name="Zhong S."/>
            <person name="Goodwin S.B."/>
            <person name="Grigoriev I.V."/>
        </authorList>
    </citation>
    <scope>NUCLEOTIDE SEQUENCE [LARGE SCALE GENOMIC DNA]</scope>
    <source>
        <strain evidence="2">NZE10 / CBS 128990</strain>
    </source>
</reference>
<evidence type="ECO:0000313" key="2">
    <source>
        <dbReference type="Proteomes" id="UP000016933"/>
    </source>
</evidence>
<dbReference type="OrthoDB" id="512920at2759"/>
<dbReference type="EMBL" id="KB446538">
    <property type="protein sequence ID" value="EME45675.1"/>
    <property type="molecule type" value="Genomic_DNA"/>
</dbReference>
<sequence>MATTNFDTSEQIRDHKLVTSIINRHGTEDAVFDDRHLALLQRFCETPTIDTRDQIVEENGWHDSAGDRPGEKAANEGNLSGFVIARHGTNDPAFDDRDIEMLKRWFEEGKPKGQKVVR</sequence>
<proteinExistence type="predicted"/>
<accession>N1PTJ4</accession>
<gene>
    <name evidence="1" type="ORF">DOTSEDRAFT_23671</name>
</gene>
<dbReference type="HOGENOM" id="CLU_150137_0_0_1"/>
<keyword evidence="2" id="KW-1185">Reference proteome</keyword>
<protein>
    <submittedName>
        <fullName evidence="1">Uncharacterized protein</fullName>
    </submittedName>
</protein>
<evidence type="ECO:0000313" key="1">
    <source>
        <dbReference type="EMBL" id="EME45675.1"/>
    </source>
</evidence>
<dbReference type="Proteomes" id="UP000016933">
    <property type="component" value="Unassembled WGS sequence"/>
</dbReference>
<reference evidence="2" key="1">
    <citation type="journal article" date="2012" name="PLoS Genet.">
        <title>The genomes of the fungal plant pathogens Cladosporium fulvum and Dothistroma septosporum reveal adaptation to different hosts and lifestyles but also signatures of common ancestry.</title>
        <authorList>
            <person name="de Wit P.J.G.M."/>
            <person name="van der Burgt A."/>
            <person name="Oekmen B."/>
            <person name="Stergiopoulos I."/>
            <person name="Abd-Elsalam K.A."/>
            <person name="Aerts A.L."/>
            <person name="Bahkali A.H."/>
            <person name="Beenen H.G."/>
            <person name="Chettri P."/>
            <person name="Cox M.P."/>
            <person name="Datema E."/>
            <person name="de Vries R.P."/>
            <person name="Dhillon B."/>
            <person name="Ganley A.R."/>
            <person name="Griffiths S.A."/>
            <person name="Guo Y."/>
            <person name="Hamelin R.C."/>
            <person name="Henrissat B."/>
            <person name="Kabir M.S."/>
            <person name="Jashni M.K."/>
            <person name="Kema G."/>
            <person name="Klaubauf S."/>
            <person name="Lapidus A."/>
            <person name="Levasseur A."/>
            <person name="Lindquist E."/>
            <person name="Mehrabi R."/>
            <person name="Ohm R.A."/>
            <person name="Owen T.J."/>
            <person name="Salamov A."/>
            <person name="Schwelm A."/>
            <person name="Schijlen E."/>
            <person name="Sun H."/>
            <person name="van den Burg H.A."/>
            <person name="van Ham R.C.H.J."/>
            <person name="Zhang S."/>
            <person name="Goodwin S.B."/>
            <person name="Grigoriev I.V."/>
            <person name="Collemare J."/>
            <person name="Bradshaw R.E."/>
        </authorList>
    </citation>
    <scope>NUCLEOTIDE SEQUENCE [LARGE SCALE GENOMIC DNA]</scope>
    <source>
        <strain evidence="2">NZE10 / CBS 128990</strain>
    </source>
</reference>
<dbReference type="eggNOG" id="ENOG502TAM0">
    <property type="taxonomic scope" value="Eukaryota"/>
</dbReference>
<dbReference type="AlphaFoldDB" id="N1PTJ4"/>
<name>N1PTJ4_DOTSN</name>
<dbReference type="OMA" id="VEENGWH"/>
<organism evidence="1 2">
    <name type="scientific">Dothistroma septosporum (strain NZE10 / CBS 128990)</name>
    <name type="common">Red band needle blight fungus</name>
    <name type="synonym">Mycosphaerella pini</name>
    <dbReference type="NCBI Taxonomy" id="675120"/>
    <lineage>
        <taxon>Eukaryota</taxon>
        <taxon>Fungi</taxon>
        <taxon>Dikarya</taxon>
        <taxon>Ascomycota</taxon>
        <taxon>Pezizomycotina</taxon>
        <taxon>Dothideomycetes</taxon>
        <taxon>Dothideomycetidae</taxon>
        <taxon>Mycosphaerellales</taxon>
        <taxon>Mycosphaerellaceae</taxon>
        <taxon>Dothistroma</taxon>
    </lineage>
</organism>